<dbReference type="Gene3D" id="2.102.10.10">
    <property type="entry name" value="Rieske [2Fe-2S] iron-sulphur domain"/>
    <property type="match status" value="1"/>
</dbReference>
<evidence type="ECO:0000313" key="7">
    <source>
        <dbReference type="EMBL" id="KEQ53861.1"/>
    </source>
</evidence>
<dbReference type="PROSITE" id="PS51296">
    <property type="entry name" value="RIESKE"/>
    <property type="match status" value="1"/>
</dbReference>
<keyword evidence="2" id="KW-0479">Metal-binding</keyword>
<evidence type="ECO:0000256" key="5">
    <source>
        <dbReference type="ARBA" id="ARBA00023014"/>
    </source>
</evidence>
<keyword evidence="3" id="KW-0560">Oxidoreductase</keyword>
<dbReference type="PANTHER" id="PTHR21266">
    <property type="entry name" value="IRON-SULFUR DOMAIN CONTAINING PROTEIN"/>
    <property type="match status" value="1"/>
</dbReference>
<reference evidence="7 8" key="1">
    <citation type="submission" date="2014-02" db="EMBL/GenBank/DDBJ databases">
        <title>Whole genome sequence of Sphingobium chlorophenolicum NBRC 16172.</title>
        <authorList>
            <person name="Gan H.M."/>
            <person name="Gan H.Y."/>
            <person name="Chew T.H."/>
            <person name="Savka M.A."/>
        </authorList>
    </citation>
    <scope>NUCLEOTIDE SEQUENCE [LARGE SCALE GENOMIC DNA]</scope>
    <source>
        <strain evidence="7 8">NBRC 16172</strain>
    </source>
</reference>
<accession>A0A081RF88</accession>
<keyword evidence="5" id="KW-0411">Iron-sulfur</keyword>
<name>A0A081RF88_SPHCR</name>
<dbReference type="InterPro" id="IPR050584">
    <property type="entry name" value="Cholesterol_7-desaturase"/>
</dbReference>
<keyword evidence="1" id="KW-0001">2Fe-2S</keyword>
<organism evidence="7 8">
    <name type="scientific">Sphingobium chlorophenolicum</name>
    <dbReference type="NCBI Taxonomy" id="46429"/>
    <lineage>
        <taxon>Bacteria</taxon>
        <taxon>Pseudomonadati</taxon>
        <taxon>Pseudomonadota</taxon>
        <taxon>Alphaproteobacteria</taxon>
        <taxon>Sphingomonadales</taxon>
        <taxon>Sphingomonadaceae</taxon>
        <taxon>Sphingobium</taxon>
    </lineage>
</organism>
<dbReference type="GO" id="GO:0046872">
    <property type="term" value="F:metal ion binding"/>
    <property type="evidence" value="ECO:0007669"/>
    <property type="project" value="UniProtKB-KW"/>
</dbReference>
<dbReference type="Gene3D" id="3.90.380.10">
    <property type="entry name" value="Naphthalene 1,2-dioxygenase Alpha Subunit, Chain A, domain 1"/>
    <property type="match status" value="1"/>
</dbReference>
<evidence type="ECO:0000256" key="2">
    <source>
        <dbReference type="ARBA" id="ARBA00022723"/>
    </source>
</evidence>
<dbReference type="PATRIC" id="fig|46429.4.peg.1878"/>
<comment type="caution">
    <text evidence="7">The sequence shown here is derived from an EMBL/GenBank/DDBJ whole genome shotgun (WGS) entry which is preliminary data.</text>
</comment>
<dbReference type="AlphaFoldDB" id="A0A081RF88"/>
<dbReference type="GO" id="GO:0051537">
    <property type="term" value="F:2 iron, 2 sulfur cluster binding"/>
    <property type="evidence" value="ECO:0007669"/>
    <property type="project" value="UniProtKB-KW"/>
</dbReference>
<dbReference type="PANTHER" id="PTHR21266:SF60">
    <property type="entry name" value="3-KETOSTEROID-9-ALPHA-MONOOXYGENASE, OXYGENASE COMPONENT"/>
    <property type="match status" value="1"/>
</dbReference>
<dbReference type="Pfam" id="PF00355">
    <property type="entry name" value="Rieske"/>
    <property type="match status" value="1"/>
</dbReference>
<evidence type="ECO:0000256" key="1">
    <source>
        <dbReference type="ARBA" id="ARBA00022714"/>
    </source>
</evidence>
<dbReference type="CDD" id="cd08878">
    <property type="entry name" value="RHO_alpha_C_DMO-like"/>
    <property type="match status" value="1"/>
</dbReference>
<keyword evidence="4" id="KW-0408">Iron</keyword>
<evidence type="ECO:0000259" key="6">
    <source>
        <dbReference type="PROSITE" id="PS51296"/>
    </source>
</evidence>
<dbReference type="RefSeq" id="WP_037450538.1">
    <property type="nucleotide sequence ID" value="NZ_JFHR01000017.1"/>
</dbReference>
<sequence length="346" mass="38704">MTYVRNAWYVAGWTEDIPAGKPKGMMILDQPVVIWRNEAGAVHALEDRCVHRLAPLSLGRCEGANLRCMYHGFLFDAGGRVVGIPGQEEIPSIARVRSYPVAEQDSWVWVWMGDPARADEGLIPRVNGIDDPGWALRHGTLDYAAEARLINDNLTDFSHLSFVHADSFGANEDFANTQAKVAMIDRGVRIERWVVDQPPVGMPDSPVHFDFYLVYDYFVPGILCLTVKALPLGTIERIGHVEPPEGIELMHLYSAQAVTPTTSRTTRYFFSNGLRAPADPAQVDFVWDITLKAFAEDNEMIEGQQRIIDLDPDRRIMPAAGDKGTILYNRLVDRLVREEQKTGKAA</sequence>
<dbReference type="InterPro" id="IPR036922">
    <property type="entry name" value="Rieske_2Fe-2S_sf"/>
</dbReference>
<evidence type="ECO:0000313" key="8">
    <source>
        <dbReference type="Proteomes" id="UP000028411"/>
    </source>
</evidence>
<dbReference type="OrthoDB" id="9800776at2"/>
<dbReference type="Proteomes" id="UP000028411">
    <property type="component" value="Unassembled WGS sequence"/>
</dbReference>
<evidence type="ECO:0000256" key="4">
    <source>
        <dbReference type="ARBA" id="ARBA00023004"/>
    </source>
</evidence>
<dbReference type="GO" id="GO:0016491">
    <property type="term" value="F:oxidoreductase activity"/>
    <property type="evidence" value="ECO:0007669"/>
    <property type="project" value="UniProtKB-KW"/>
</dbReference>
<feature type="domain" description="Rieske" evidence="6">
    <location>
        <begin position="8"/>
        <end position="110"/>
    </location>
</feature>
<dbReference type="EMBL" id="JFHR01000017">
    <property type="protein sequence ID" value="KEQ53861.1"/>
    <property type="molecule type" value="Genomic_DNA"/>
</dbReference>
<dbReference type="InterPro" id="IPR017941">
    <property type="entry name" value="Rieske_2Fe-2S"/>
</dbReference>
<proteinExistence type="predicted"/>
<dbReference type="InterPro" id="IPR044043">
    <property type="entry name" value="VanA_C_cat"/>
</dbReference>
<dbReference type="eggNOG" id="COG4638">
    <property type="taxonomic scope" value="Bacteria"/>
</dbReference>
<dbReference type="SUPFAM" id="SSF50022">
    <property type="entry name" value="ISP domain"/>
    <property type="match status" value="1"/>
</dbReference>
<protein>
    <submittedName>
        <fullName evidence="7">Putative iron-sulfur protein</fullName>
    </submittedName>
</protein>
<dbReference type="Pfam" id="PF19112">
    <property type="entry name" value="VanA_C"/>
    <property type="match status" value="1"/>
</dbReference>
<gene>
    <name evidence="7" type="ORF">BV95_01906</name>
</gene>
<dbReference type="SUPFAM" id="SSF55961">
    <property type="entry name" value="Bet v1-like"/>
    <property type="match status" value="1"/>
</dbReference>
<evidence type="ECO:0000256" key="3">
    <source>
        <dbReference type="ARBA" id="ARBA00023002"/>
    </source>
</evidence>